<name>D0RM74_PHYIT</name>
<evidence type="ECO:0000256" key="2">
    <source>
        <dbReference type="ARBA" id="ARBA00022448"/>
    </source>
</evidence>
<dbReference type="GeneID" id="9468352"/>
<keyword evidence="4 6" id="KW-1133">Transmembrane helix</keyword>
<evidence type="ECO:0000256" key="1">
    <source>
        <dbReference type="ARBA" id="ARBA00004370"/>
    </source>
</evidence>
<dbReference type="SUPFAM" id="SSF103473">
    <property type="entry name" value="MFS general substrate transporter"/>
    <property type="match status" value="1"/>
</dbReference>
<dbReference type="InterPro" id="IPR005828">
    <property type="entry name" value="MFS_sugar_transport-like"/>
</dbReference>
<gene>
    <name evidence="7" type="ORF">PITG_22364</name>
</gene>
<evidence type="ECO:0000313" key="7">
    <source>
        <dbReference type="EMBL" id="EEY59767.1"/>
    </source>
</evidence>
<evidence type="ECO:0000313" key="8">
    <source>
        <dbReference type="Proteomes" id="UP000006643"/>
    </source>
</evidence>
<dbReference type="eggNOG" id="KOG0254">
    <property type="taxonomic scope" value="Eukaryota"/>
</dbReference>
<evidence type="ECO:0000256" key="6">
    <source>
        <dbReference type="SAM" id="Phobius"/>
    </source>
</evidence>
<reference evidence="8" key="1">
    <citation type="journal article" date="2009" name="Nature">
        <title>Genome sequence and analysis of the Irish potato famine pathogen Phytophthora infestans.</title>
        <authorList>
            <consortium name="The Broad Institute Genome Sequencing Platform"/>
            <person name="Haas B.J."/>
            <person name="Kamoun S."/>
            <person name="Zody M.C."/>
            <person name="Jiang R.H."/>
            <person name="Handsaker R.E."/>
            <person name="Cano L.M."/>
            <person name="Grabherr M."/>
            <person name="Kodira C.D."/>
            <person name="Raffaele S."/>
            <person name="Torto-Alalibo T."/>
            <person name="Bozkurt T.O."/>
            <person name="Ah-Fong A.M."/>
            <person name="Alvarado L."/>
            <person name="Anderson V.L."/>
            <person name="Armstrong M.R."/>
            <person name="Avrova A."/>
            <person name="Baxter L."/>
            <person name="Beynon J."/>
            <person name="Boevink P.C."/>
            <person name="Bollmann S.R."/>
            <person name="Bos J.I."/>
            <person name="Bulone V."/>
            <person name="Cai G."/>
            <person name="Cakir C."/>
            <person name="Carrington J.C."/>
            <person name="Chawner M."/>
            <person name="Conti L."/>
            <person name="Costanzo S."/>
            <person name="Ewan R."/>
            <person name="Fahlgren N."/>
            <person name="Fischbach M.A."/>
            <person name="Fugelstad J."/>
            <person name="Gilroy E.M."/>
            <person name="Gnerre S."/>
            <person name="Green P.J."/>
            <person name="Grenville-Briggs L.J."/>
            <person name="Griffith J."/>
            <person name="Grunwald N.J."/>
            <person name="Horn K."/>
            <person name="Horner N.R."/>
            <person name="Hu C.H."/>
            <person name="Huitema E."/>
            <person name="Jeong D.H."/>
            <person name="Jones A.M."/>
            <person name="Jones J.D."/>
            <person name="Jones R.W."/>
            <person name="Karlsson E.K."/>
            <person name="Kunjeti S.G."/>
            <person name="Lamour K."/>
            <person name="Liu Z."/>
            <person name="Ma L."/>
            <person name="Maclean D."/>
            <person name="Chibucos M.C."/>
            <person name="McDonald H."/>
            <person name="McWalters J."/>
            <person name="Meijer H.J."/>
            <person name="Morgan W."/>
            <person name="Morris P.F."/>
            <person name="Munro C.A."/>
            <person name="O'Neill K."/>
            <person name="Ospina-Giraldo M."/>
            <person name="Pinzon A."/>
            <person name="Pritchard L."/>
            <person name="Ramsahoye B."/>
            <person name="Ren Q."/>
            <person name="Restrepo S."/>
            <person name="Roy S."/>
            <person name="Sadanandom A."/>
            <person name="Savidor A."/>
            <person name="Schornack S."/>
            <person name="Schwartz D.C."/>
            <person name="Schumann U.D."/>
            <person name="Schwessinger B."/>
            <person name="Seyer L."/>
            <person name="Sharpe T."/>
            <person name="Silvar C."/>
            <person name="Song J."/>
            <person name="Studholme D.J."/>
            <person name="Sykes S."/>
            <person name="Thines M."/>
            <person name="van de Vondervoort P.J."/>
            <person name="Phuntumart V."/>
            <person name="Wawra S."/>
            <person name="Weide R."/>
            <person name="Win J."/>
            <person name="Young C."/>
            <person name="Zhou S."/>
            <person name="Fry W."/>
            <person name="Meyers B.C."/>
            <person name="van West P."/>
            <person name="Ristaino J."/>
            <person name="Govers F."/>
            <person name="Birch P.R."/>
            <person name="Whisson S.C."/>
            <person name="Judelson H.S."/>
            <person name="Nusbaum C."/>
        </authorList>
    </citation>
    <scope>NUCLEOTIDE SEQUENCE [LARGE SCALE GENOMIC DNA]</scope>
    <source>
        <strain evidence="8">T30-4</strain>
    </source>
</reference>
<keyword evidence="8" id="KW-1185">Reference proteome</keyword>
<dbReference type="Gene3D" id="1.20.1250.20">
    <property type="entry name" value="MFS general substrate transporter like domains"/>
    <property type="match status" value="1"/>
</dbReference>
<evidence type="ECO:0000256" key="5">
    <source>
        <dbReference type="ARBA" id="ARBA00023136"/>
    </source>
</evidence>
<dbReference type="Proteomes" id="UP000006643">
    <property type="component" value="Unassembled WGS sequence"/>
</dbReference>
<accession>D0RM74</accession>
<feature type="transmembrane region" description="Helical" evidence="6">
    <location>
        <begin position="166"/>
        <end position="189"/>
    </location>
</feature>
<protein>
    <submittedName>
        <fullName evidence="7">Major Facilitator Superfamily (MFS)</fullName>
    </submittedName>
</protein>
<evidence type="ECO:0000256" key="3">
    <source>
        <dbReference type="ARBA" id="ARBA00022692"/>
    </source>
</evidence>
<dbReference type="GO" id="GO:0016020">
    <property type="term" value="C:membrane"/>
    <property type="evidence" value="ECO:0007669"/>
    <property type="project" value="UniProtKB-SubCell"/>
</dbReference>
<dbReference type="EMBL" id="GG690047">
    <property type="protein sequence ID" value="EEY59767.1"/>
    <property type="molecule type" value="Genomic_DNA"/>
</dbReference>
<dbReference type="InParanoid" id="D0RM74"/>
<sequence length="250" mass="27457">MADNYTEVTTPKATTAFDEANKAAARLIKPKAILYTSALLSWLQPFQSGWSTSQTNLSQYNDTDECNARPVAEDTCLMFPGHSKLEWTFAVNAWIFGAMVGSLCCGHFSDRLGPSGTATGTIGAYVNELSPPHMRNTLGLGLQIFTTIGILFPAICFFFANTSSGWRYLAAFPCILAVIYMVLAPTMCIESPAWLLTKGRTEEAKEVIARLYGEEHVQTAMSWLQTSKKVDTAEEASSRMPAFRTRVSAH</sequence>
<dbReference type="AlphaFoldDB" id="D0RM74"/>
<dbReference type="Pfam" id="PF00083">
    <property type="entry name" value="Sugar_tr"/>
    <property type="match status" value="1"/>
</dbReference>
<dbReference type="HOGENOM" id="CLU_001265_30_6_1"/>
<evidence type="ECO:0000256" key="4">
    <source>
        <dbReference type="ARBA" id="ARBA00022989"/>
    </source>
</evidence>
<dbReference type="GO" id="GO:0015149">
    <property type="term" value="F:hexose transmembrane transporter activity"/>
    <property type="evidence" value="ECO:0007669"/>
    <property type="project" value="TreeGrafter"/>
</dbReference>
<keyword evidence="2" id="KW-0813">Transport</keyword>
<dbReference type="PANTHER" id="PTHR23503">
    <property type="entry name" value="SOLUTE CARRIER FAMILY 2"/>
    <property type="match status" value="1"/>
</dbReference>
<dbReference type="PANTHER" id="PTHR23503:SF8">
    <property type="entry name" value="FACILITATED GLUCOSE TRANSPORTER PROTEIN 1"/>
    <property type="match status" value="1"/>
</dbReference>
<dbReference type="InterPro" id="IPR036259">
    <property type="entry name" value="MFS_trans_sf"/>
</dbReference>
<dbReference type="RefSeq" id="XP_002909857.1">
    <property type="nucleotide sequence ID" value="XM_002909811.1"/>
</dbReference>
<keyword evidence="5 6" id="KW-0472">Membrane</keyword>
<proteinExistence type="predicted"/>
<keyword evidence="3 6" id="KW-0812">Transmembrane</keyword>
<feature type="transmembrane region" description="Helical" evidence="6">
    <location>
        <begin position="138"/>
        <end position="160"/>
    </location>
</feature>
<dbReference type="VEuPathDB" id="FungiDB:PITG_22364"/>
<dbReference type="OrthoDB" id="124997at2759"/>
<organism evidence="7 8">
    <name type="scientific">Phytophthora infestans (strain T30-4)</name>
    <name type="common">Potato late blight agent</name>
    <dbReference type="NCBI Taxonomy" id="403677"/>
    <lineage>
        <taxon>Eukaryota</taxon>
        <taxon>Sar</taxon>
        <taxon>Stramenopiles</taxon>
        <taxon>Oomycota</taxon>
        <taxon>Peronosporomycetes</taxon>
        <taxon>Peronosporales</taxon>
        <taxon>Peronosporaceae</taxon>
        <taxon>Phytophthora</taxon>
    </lineage>
</organism>
<dbReference type="KEGG" id="pif:PITG_22364"/>
<dbReference type="InterPro" id="IPR045263">
    <property type="entry name" value="GLUT"/>
</dbReference>
<comment type="subcellular location">
    <subcellularLocation>
        <location evidence="1">Membrane</location>
    </subcellularLocation>
</comment>